<evidence type="ECO:0000256" key="3">
    <source>
        <dbReference type="ARBA" id="ARBA00048505"/>
    </source>
</evidence>
<keyword evidence="6" id="KW-1185">Reference proteome</keyword>
<dbReference type="InterPro" id="IPR036866">
    <property type="entry name" value="RibonucZ/Hydroxyglut_hydro"/>
</dbReference>
<comment type="catalytic activity">
    <reaction evidence="3">
        <text>3',5'-cyclic UMP + H2O = UMP + H(+)</text>
        <dbReference type="Rhea" id="RHEA:70575"/>
        <dbReference type="ChEBI" id="CHEBI:15377"/>
        <dbReference type="ChEBI" id="CHEBI:15378"/>
        <dbReference type="ChEBI" id="CHEBI:57865"/>
        <dbReference type="ChEBI" id="CHEBI:184387"/>
    </reaction>
    <physiologicalReaction direction="left-to-right" evidence="3">
        <dbReference type="Rhea" id="RHEA:70576"/>
    </physiologicalReaction>
</comment>
<dbReference type="PANTHER" id="PTHR42951:SF4">
    <property type="entry name" value="ACYL-COENZYME A THIOESTERASE MBLAC2"/>
    <property type="match status" value="1"/>
</dbReference>
<evidence type="ECO:0000256" key="2">
    <source>
        <dbReference type="ARBA" id="ARBA00034301"/>
    </source>
</evidence>
<dbReference type="EMBL" id="JBHLWN010000098">
    <property type="protein sequence ID" value="MFC0215512.1"/>
    <property type="molecule type" value="Genomic_DNA"/>
</dbReference>
<feature type="domain" description="Metallo-beta-lactamase" evidence="4">
    <location>
        <begin position="23"/>
        <end position="222"/>
    </location>
</feature>
<comment type="catalytic activity">
    <reaction evidence="1">
        <text>3',5'-cyclic CMP + H2O = CMP + H(+)</text>
        <dbReference type="Rhea" id="RHEA:72675"/>
        <dbReference type="ChEBI" id="CHEBI:15377"/>
        <dbReference type="ChEBI" id="CHEBI:15378"/>
        <dbReference type="ChEBI" id="CHEBI:58003"/>
        <dbReference type="ChEBI" id="CHEBI:60377"/>
    </reaction>
    <physiologicalReaction direction="left-to-right" evidence="1">
        <dbReference type="Rhea" id="RHEA:72676"/>
    </physiologicalReaction>
</comment>
<comment type="function">
    <text evidence="2">Counteracts the endogenous Pycsar antiviral defense system. Phosphodiesterase that enables metal-dependent hydrolysis of host cyclic nucleotide Pycsar defense signals such as cCMP and cUMP.</text>
</comment>
<evidence type="ECO:0000259" key="4">
    <source>
        <dbReference type="SMART" id="SM00849"/>
    </source>
</evidence>
<sequence>MHHLMKISDRFWYYTPVGETDRPILGMVVGTERTLMIDAGNSPAHAREFLKALAGQNVAEPDMVVLTHAHWDHIFGLSALEGVLSVSSAHTREKIAGQIGLSWSDEALEERARSWTVTQHSIDAIRKEFGQEREIALVETRMTFTDRLEVDLGGVTCVLQHVGGDHAADSSVVYIPEEKLLFLADCLCPDIHAPQRNYTPRGTVELLDRLDAFDAEVYIWSHGGLTSKEEYRQEAALLRAIAGCTEQFGGDRSRIAAAYAQELSRELNEYEQETIDYFVSGYGLGNKPI</sequence>
<dbReference type="Proteomes" id="UP001589776">
    <property type="component" value="Unassembled WGS sequence"/>
</dbReference>
<name>A0ABV6DS88_9BACL</name>
<evidence type="ECO:0000313" key="5">
    <source>
        <dbReference type="EMBL" id="MFC0215512.1"/>
    </source>
</evidence>
<dbReference type="InterPro" id="IPR050855">
    <property type="entry name" value="NDM-1-like"/>
</dbReference>
<proteinExistence type="predicted"/>
<dbReference type="InterPro" id="IPR001279">
    <property type="entry name" value="Metallo-B-lactamas"/>
</dbReference>
<reference evidence="5 6" key="1">
    <citation type="submission" date="2024-09" db="EMBL/GenBank/DDBJ databases">
        <authorList>
            <person name="Sun Q."/>
            <person name="Mori K."/>
        </authorList>
    </citation>
    <scope>NUCLEOTIDE SEQUENCE [LARGE SCALE GENOMIC DNA]</scope>
    <source>
        <strain evidence="5 6">CCM 7759</strain>
    </source>
</reference>
<dbReference type="SMART" id="SM00849">
    <property type="entry name" value="Lactamase_B"/>
    <property type="match status" value="1"/>
</dbReference>
<gene>
    <name evidence="5" type="ORF">ACFFK0_24260</name>
</gene>
<comment type="caution">
    <text evidence="5">The sequence shown here is derived from an EMBL/GenBank/DDBJ whole genome shotgun (WGS) entry which is preliminary data.</text>
</comment>
<dbReference type="Gene3D" id="3.60.15.10">
    <property type="entry name" value="Ribonuclease Z/Hydroxyacylglutathione hydrolase-like"/>
    <property type="match status" value="1"/>
</dbReference>
<evidence type="ECO:0000256" key="1">
    <source>
        <dbReference type="ARBA" id="ARBA00034221"/>
    </source>
</evidence>
<evidence type="ECO:0000313" key="6">
    <source>
        <dbReference type="Proteomes" id="UP001589776"/>
    </source>
</evidence>
<dbReference type="SUPFAM" id="SSF56281">
    <property type="entry name" value="Metallo-hydrolase/oxidoreductase"/>
    <property type="match status" value="1"/>
</dbReference>
<organism evidence="5 6">
    <name type="scientific">Paenibacillus chartarius</name>
    <dbReference type="NCBI Taxonomy" id="747481"/>
    <lineage>
        <taxon>Bacteria</taxon>
        <taxon>Bacillati</taxon>
        <taxon>Bacillota</taxon>
        <taxon>Bacilli</taxon>
        <taxon>Bacillales</taxon>
        <taxon>Paenibacillaceae</taxon>
        <taxon>Paenibacillus</taxon>
    </lineage>
</organism>
<accession>A0ABV6DS88</accession>
<dbReference type="PANTHER" id="PTHR42951">
    <property type="entry name" value="METALLO-BETA-LACTAMASE DOMAIN-CONTAINING"/>
    <property type="match status" value="1"/>
</dbReference>
<protein>
    <submittedName>
        <fullName evidence="5">MBL fold metallo-hydrolase</fullName>
    </submittedName>
</protein>
<dbReference type="Pfam" id="PF00753">
    <property type="entry name" value="Lactamase_B"/>
    <property type="match status" value="1"/>
</dbReference>
<dbReference type="RefSeq" id="WP_377472961.1">
    <property type="nucleotide sequence ID" value="NZ_JBHLWN010000098.1"/>
</dbReference>